<evidence type="ECO:0000313" key="2">
    <source>
        <dbReference type="Proteomes" id="UP000531594"/>
    </source>
</evidence>
<reference evidence="1 2" key="1">
    <citation type="submission" date="2020-08" db="EMBL/GenBank/DDBJ databases">
        <title>Genomic Encyclopedia of Type Strains, Phase IV (KMG-IV): sequencing the most valuable type-strain genomes for metagenomic binning, comparative biology and taxonomic classification.</title>
        <authorList>
            <person name="Goeker M."/>
        </authorList>
    </citation>
    <scope>NUCLEOTIDE SEQUENCE [LARGE SCALE GENOMIC DNA]</scope>
    <source>
        <strain evidence="1 2">DSM 5391</strain>
    </source>
</reference>
<accession>A0A7X0LVW3</accession>
<keyword evidence="2" id="KW-1185">Reference proteome</keyword>
<comment type="caution">
    <text evidence="1">The sequence shown here is derived from an EMBL/GenBank/DDBJ whole genome shotgun (WGS) entry which is preliminary data.</text>
</comment>
<name>A0A7X0LVW3_9BACI</name>
<dbReference type="EMBL" id="JACHGK010000011">
    <property type="protein sequence ID" value="MBB6446441.1"/>
    <property type="molecule type" value="Genomic_DNA"/>
</dbReference>
<protein>
    <submittedName>
        <fullName evidence="1">Uncharacterized protein</fullName>
    </submittedName>
</protein>
<proteinExistence type="predicted"/>
<gene>
    <name evidence="1" type="ORF">HNR53_003100</name>
</gene>
<dbReference type="Proteomes" id="UP000531594">
    <property type="component" value="Unassembled WGS sequence"/>
</dbReference>
<sequence>MSYTSGLCFELLKLIEHQSELIAKLTSENIEKENLINSMLIEKSDLSN</sequence>
<dbReference type="AlphaFoldDB" id="A0A7X0LVW3"/>
<organism evidence="1 2">
    <name type="scientific">Bacillus benzoevorans</name>
    <dbReference type="NCBI Taxonomy" id="1456"/>
    <lineage>
        <taxon>Bacteria</taxon>
        <taxon>Bacillati</taxon>
        <taxon>Bacillota</taxon>
        <taxon>Bacilli</taxon>
        <taxon>Bacillales</taxon>
        <taxon>Bacillaceae</taxon>
        <taxon>Bacillus</taxon>
    </lineage>
</organism>
<evidence type="ECO:0000313" key="1">
    <source>
        <dbReference type="EMBL" id="MBB6446441.1"/>
    </source>
</evidence>